<protein>
    <recommendedName>
        <fullName evidence="2">Tetratricopeptide repeat protein</fullName>
    </recommendedName>
</protein>
<dbReference type="InterPro" id="IPR011990">
    <property type="entry name" value="TPR-like_helical_dom_sf"/>
</dbReference>
<dbReference type="PROSITE" id="PS51257">
    <property type="entry name" value="PROKAR_LIPOPROTEIN"/>
    <property type="match status" value="1"/>
</dbReference>
<dbReference type="AlphaFoldDB" id="A0A7V1PUS5"/>
<evidence type="ECO:0008006" key="2">
    <source>
        <dbReference type="Google" id="ProtNLM"/>
    </source>
</evidence>
<name>A0A7V1PUS5_CALAY</name>
<accession>A0A7V1PUS5</accession>
<dbReference type="SUPFAM" id="SSF48452">
    <property type="entry name" value="TPR-like"/>
    <property type="match status" value="1"/>
</dbReference>
<proteinExistence type="predicted"/>
<dbReference type="Gene3D" id="1.25.40.10">
    <property type="entry name" value="Tetratricopeptide repeat domain"/>
    <property type="match status" value="1"/>
</dbReference>
<dbReference type="Proteomes" id="UP000886005">
    <property type="component" value="Unassembled WGS sequence"/>
</dbReference>
<reference evidence="1" key="1">
    <citation type="journal article" date="2020" name="mSystems">
        <title>Genome- and Community-Level Interaction Insights into Carbon Utilization and Element Cycling Functions of Hydrothermarchaeota in Hydrothermal Sediment.</title>
        <authorList>
            <person name="Zhou Z."/>
            <person name="Liu Y."/>
            <person name="Xu W."/>
            <person name="Pan J."/>
            <person name="Luo Z.H."/>
            <person name="Li M."/>
        </authorList>
    </citation>
    <scope>NUCLEOTIDE SEQUENCE [LARGE SCALE GENOMIC DNA]</scope>
    <source>
        <strain evidence="1">HyVt-456</strain>
    </source>
</reference>
<organism evidence="1">
    <name type="scientific">Caldithrix abyssi</name>
    <dbReference type="NCBI Taxonomy" id="187145"/>
    <lineage>
        <taxon>Bacteria</taxon>
        <taxon>Pseudomonadati</taxon>
        <taxon>Calditrichota</taxon>
        <taxon>Calditrichia</taxon>
        <taxon>Calditrichales</taxon>
        <taxon>Calditrichaceae</taxon>
        <taxon>Caldithrix</taxon>
    </lineage>
</organism>
<evidence type="ECO:0000313" key="1">
    <source>
        <dbReference type="EMBL" id="HED10800.1"/>
    </source>
</evidence>
<sequence length="294" mass="32675">MKKLFLIPAILLITIACKKTVIEFSDYAPIEGTIEDIVIEEGLQSYGIDLRETFKISGQENRVLQHSITANSNPSLVTAQVDGDLLLLTIQLGLTGSARLTLRSESPSVFRETDFSLTVTPLEAETAMERARAFFREGEYETSRGYFLLVTRKSNSALYAEAFMGSGFSKMRLEGDDPGYGDLIQSLAFDNGQADARAGLSLLEYAQKKNYGEAIRLGKRVLAANPDYRFSLDPALDKNDLRLNIALSQFALGRYEECLASIILLNPDFDARAGDEDFTDRLLRELNRLALLYG</sequence>
<comment type="caution">
    <text evidence="1">The sequence shown here is derived from an EMBL/GenBank/DDBJ whole genome shotgun (WGS) entry which is preliminary data.</text>
</comment>
<dbReference type="EMBL" id="DRLD01000247">
    <property type="protein sequence ID" value="HED10800.1"/>
    <property type="molecule type" value="Genomic_DNA"/>
</dbReference>
<gene>
    <name evidence="1" type="ORF">ENJ10_08930</name>
</gene>